<name>A0A3S8RVW2_9BACL</name>
<organism evidence="2 3">
    <name type="scientific">Paenibacillus lentus</name>
    <dbReference type="NCBI Taxonomy" id="1338368"/>
    <lineage>
        <taxon>Bacteria</taxon>
        <taxon>Bacillati</taxon>
        <taxon>Bacillota</taxon>
        <taxon>Bacilli</taxon>
        <taxon>Bacillales</taxon>
        <taxon>Paenibacillaceae</taxon>
        <taxon>Paenibacillus</taxon>
    </lineage>
</organism>
<protein>
    <submittedName>
        <fullName evidence="2">Uncharacterized protein</fullName>
    </submittedName>
</protein>
<dbReference type="Proteomes" id="UP000273145">
    <property type="component" value="Chromosome"/>
</dbReference>
<feature type="region of interest" description="Disordered" evidence="1">
    <location>
        <begin position="29"/>
        <end position="48"/>
    </location>
</feature>
<gene>
    <name evidence="2" type="ORF">EIM92_13915</name>
</gene>
<evidence type="ECO:0000256" key="1">
    <source>
        <dbReference type="SAM" id="MobiDB-lite"/>
    </source>
</evidence>
<dbReference type="Gene3D" id="2.60.200.60">
    <property type="match status" value="1"/>
</dbReference>
<dbReference type="EMBL" id="CP034248">
    <property type="protein sequence ID" value="AZK47118.1"/>
    <property type="molecule type" value="Genomic_DNA"/>
</dbReference>
<evidence type="ECO:0000313" key="3">
    <source>
        <dbReference type="Proteomes" id="UP000273145"/>
    </source>
</evidence>
<dbReference type="OrthoDB" id="2626073at2"/>
<accession>A0A3S8RVW2</accession>
<proteinExistence type="predicted"/>
<reference evidence="2 3" key="1">
    <citation type="submission" date="2018-11" db="EMBL/GenBank/DDBJ databases">
        <title>Genome sequencing of Paenibacillus lentus DSM25539(T).</title>
        <authorList>
            <person name="Kook J.-K."/>
            <person name="Park S.-N."/>
            <person name="Lim Y.K."/>
        </authorList>
    </citation>
    <scope>NUCLEOTIDE SEQUENCE [LARGE SCALE GENOMIC DNA]</scope>
    <source>
        <strain evidence="2 3">DSM 25539</strain>
    </source>
</reference>
<dbReference type="RefSeq" id="WP_125083156.1">
    <property type="nucleotide sequence ID" value="NZ_CP034248.1"/>
</dbReference>
<dbReference type="AlphaFoldDB" id="A0A3S8RVW2"/>
<evidence type="ECO:0000313" key="2">
    <source>
        <dbReference type="EMBL" id="AZK47118.1"/>
    </source>
</evidence>
<sequence length="152" mass="16317">MPGVAVDGSTYEMTVDDYVTFDIFTRRRTGTDEHGNPEYEWDESPGKTNAKITGSVIASSKMKIDGVSVAVVGDRTNETWVASPPVPSDTERVRYRNISPGTYGSGQGRIISGSAKGKLGGQPIALIGSSVRTHLDVTTTIRTGNEKMKFSS</sequence>
<keyword evidence="3" id="KW-1185">Reference proteome</keyword>
<dbReference type="KEGG" id="plen:EIM92_13915"/>